<keyword evidence="12" id="KW-1185">Reference proteome</keyword>
<evidence type="ECO:0000256" key="6">
    <source>
        <dbReference type="ARBA" id="ARBA00022968"/>
    </source>
</evidence>
<evidence type="ECO:0000256" key="1">
    <source>
        <dbReference type="ARBA" id="ARBA00004323"/>
    </source>
</evidence>
<evidence type="ECO:0000256" key="3">
    <source>
        <dbReference type="ARBA" id="ARBA00022676"/>
    </source>
</evidence>
<protein>
    <recommendedName>
        <fullName evidence="10">Hexosyltransferase</fullName>
        <ecNumber evidence="10">2.4.1.-</ecNumber>
    </recommendedName>
</protein>
<comment type="similarity">
    <text evidence="2 10">Belongs to the glycosyltransferase 31 family.</text>
</comment>
<evidence type="ECO:0000256" key="7">
    <source>
        <dbReference type="ARBA" id="ARBA00022989"/>
    </source>
</evidence>
<evidence type="ECO:0000256" key="4">
    <source>
        <dbReference type="ARBA" id="ARBA00022679"/>
    </source>
</evidence>
<evidence type="ECO:0000313" key="11">
    <source>
        <dbReference type="EMBL" id="KAJ1644962.1"/>
    </source>
</evidence>
<dbReference type="EMBL" id="JANBOH010000132">
    <property type="protein sequence ID" value="KAJ1644962.1"/>
    <property type="molecule type" value="Genomic_DNA"/>
</dbReference>
<name>A0A9W8CK19_9FUNG</name>
<dbReference type="AlphaFoldDB" id="A0A9W8CK19"/>
<keyword evidence="3 10" id="KW-0328">Glycosyltransferase</keyword>
<sequence>MPVNNNTDLQFYQNVWIHKYLHTVCDYNAPGCSIACNESSTWASLAEKTRCISRAIRNPSYPKVDYYIKLDDDAFVDRQYVFDLMEKYRRYRQPVYISDFILDIDRHKPVLNGTFYGNGKFYMFNRRLLECLDTDIRYRGQRNEDAVFGAMVRSGCGPNVLRVAEDDTKLSLRNIALAVFLCLLIVELVFVAASFSTNGRLNFIPYGFGRAEPHKESLAVIMPVNKKTDMQFYRNMWLGDYLHTVCDFAGPECTLSCNAESTYKTLDKKTICFTDILKKSYKDINFFIKLDDDALVDKGYVLEMIEKYKDYKEPVYISDFILNLDGQKVLNGSYYGNGKFYMFNRALVNCIDTKIKYKGNRNEDAVFGAMVYNGCGPDVLKVPEDDSRIWHKVYSNKNKKIDLSALTNH</sequence>
<comment type="caution">
    <text evidence="11">The sequence shown here is derived from an EMBL/GenBank/DDBJ whole genome shotgun (WGS) entry which is preliminary data.</text>
</comment>
<gene>
    <name evidence="11" type="ORF">LPJ64_003406</name>
</gene>
<dbReference type="GO" id="GO:0000139">
    <property type="term" value="C:Golgi membrane"/>
    <property type="evidence" value="ECO:0007669"/>
    <property type="project" value="UniProtKB-SubCell"/>
</dbReference>
<dbReference type="GO" id="GO:0016758">
    <property type="term" value="F:hexosyltransferase activity"/>
    <property type="evidence" value="ECO:0007669"/>
    <property type="project" value="InterPro"/>
</dbReference>
<reference evidence="11" key="1">
    <citation type="submission" date="2022-07" db="EMBL/GenBank/DDBJ databases">
        <title>Phylogenomic reconstructions and comparative analyses of Kickxellomycotina fungi.</title>
        <authorList>
            <person name="Reynolds N.K."/>
            <person name="Stajich J.E."/>
            <person name="Barry K."/>
            <person name="Grigoriev I.V."/>
            <person name="Crous P."/>
            <person name="Smith M.E."/>
        </authorList>
    </citation>
    <scope>NUCLEOTIDE SEQUENCE</scope>
    <source>
        <strain evidence="11">NBRC 105413</strain>
    </source>
</reference>
<comment type="subcellular location">
    <subcellularLocation>
        <location evidence="1 10">Golgi apparatus membrane</location>
        <topology evidence="1 10">Single-pass type II membrane protein</topology>
    </subcellularLocation>
</comment>
<organism evidence="11 12">
    <name type="scientific">Coemansia asiatica</name>
    <dbReference type="NCBI Taxonomy" id="1052880"/>
    <lineage>
        <taxon>Eukaryota</taxon>
        <taxon>Fungi</taxon>
        <taxon>Fungi incertae sedis</taxon>
        <taxon>Zoopagomycota</taxon>
        <taxon>Kickxellomycotina</taxon>
        <taxon>Kickxellomycetes</taxon>
        <taxon>Kickxellales</taxon>
        <taxon>Kickxellaceae</taxon>
        <taxon>Coemansia</taxon>
    </lineage>
</organism>
<evidence type="ECO:0000256" key="5">
    <source>
        <dbReference type="ARBA" id="ARBA00022692"/>
    </source>
</evidence>
<keyword evidence="6 10" id="KW-0735">Signal-anchor</keyword>
<dbReference type="PANTHER" id="PTHR11214">
    <property type="entry name" value="BETA-1,3-N-ACETYLGLUCOSAMINYLTRANSFERASE"/>
    <property type="match status" value="1"/>
</dbReference>
<keyword evidence="5 10" id="KW-0812">Transmembrane</keyword>
<dbReference type="PANTHER" id="PTHR11214:SF3">
    <property type="entry name" value="BETA-1,3-GALACTOSYLTRANSFERASE 6"/>
    <property type="match status" value="1"/>
</dbReference>
<dbReference type="EC" id="2.4.1.-" evidence="10"/>
<keyword evidence="9 10" id="KW-0472">Membrane</keyword>
<dbReference type="Gene3D" id="3.90.550.50">
    <property type="match status" value="1"/>
</dbReference>
<dbReference type="InterPro" id="IPR002659">
    <property type="entry name" value="Glyco_trans_31"/>
</dbReference>
<dbReference type="Proteomes" id="UP001145021">
    <property type="component" value="Unassembled WGS sequence"/>
</dbReference>
<proteinExistence type="inferred from homology"/>
<keyword evidence="8 10" id="KW-0333">Golgi apparatus</keyword>
<feature type="transmembrane region" description="Helical" evidence="10">
    <location>
        <begin position="175"/>
        <end position="195"/>
    </location>
</feature>
<evidence type="ECO:0000256" key="9">
    <source>
        <dbReference type="ARBA" id="ARBA00023136"/>
    </source>
</evidence>
<evidence type="ECO:0000256" key="8">
    <source>
        <dbReference type="ARBA" id="ARBA00023034"/>
    </source>
</evidence>
<evidence type="ECO:0000313" key="12">
    <source>
        <dbReference type="Proteomes" id="UP001145021"/>
    </source>
</evidence>
<accession>A0A9W8CK19</accession>
<keyword evidence="4" id="KW-0808">Transferase</keyword>
<keyword evidence="7 10" id="KW-1133">Transmembrane helix</keyword>
<evidence type="ECO:0000256" key="10">
    <source>
        <dbReference type="RuleBase" id="RU363063"/>
    </source>
</evidence>
<evidence type="ECO:0000256" key="2">
    <source>
        <dbReference type="ARBA" id="ARBA00008661"/>
    </source>
</evidence>